<evidence type="ECO:0000256" key="7">
    <source>
        <dbReference type="ARBA" id="ARBA00022801"/>
    </source>
</evidence>
<comment type="caution">
    <text evidence="14">The sequence shown here is derived from an EMBL/GenBank/DDBJ whole genome shotgun (WGS) entry which is preliminary data.</text>
</comment>
<keyword evidence="7" id="KW-0378">Hydrolase</keyword>
<evidence type="ECO:0008006" key="16">
    <source>
        <dbReference type="Google" id="ProtNLM"/>
    </source>
</evidence>
<keyword evidence="8" id="KW-0460">Magnesium</keyword>
<evidence type="ECO:0000256" key="5">
    <source>
        <dbReference type="ARBA" id="ARBA00022759"/>
    </source>
</evidence>
<evidence type="ECO:0000256" key="6">
    <source>
        <dbReference type="ARBA" id="ARBA00022763"/>
    </source>
</evidence>
<evidence type="ECO:0000256" key="11">
    <source>
        <dbReference type="ARBA" id="ARBA00023242"/>
    </source>
</evidence>
<keyword evidence="3" id="KW-0540">Nuclease</keyword>
<reference evidence="14" key="1">
    <citation type="submission" date="2020-06" db="EMBL/GenBank/DDBJ databases">
        <authorList>
            <consortium name="Plant Systems Biology data submission"/>
        </authorList>
    </citation>
    <scope>NUCLEOTIDE SEQUENCE</scope>
    <source>
        <strain evidence="14">D6</strain>
    </source>
</reference>
<evidence type="ECO:0000256" key="12">
    <source>
        <dbReference type="ARBA" id="ARBA00023254"/>
    </source>
</evidence>
<evidence type="ECO:0000256" key="1">
    <source>
        <dbReference type="ARBA" id="ARBA00001946"/>
    </source>
</evidence>
<dbReference type="Gene3D" id="3.40.50.10130">
    <property type="match status" value="1"/>
</dbReference>
<comment type="subcellular location">
    <subcellularLocation>
        <location evidence="2">Nucleus</location>
    </subcellularLocation>
</comment>
<name>A0A9N8HM98_9STRA</name>
<feature type="compositionally biased region" description="Basic and acidic residues" evidence="13">
    <location>
        <begin position="118"/>
        <end position="164"/>
    </location>
</feature>
<dbReference type="PANTHER" id="PTHR21077:SF5">
    <property type="entry name" value="CROSSOVER JUNCTION ENDONUCLEASE MMS4"/>
    <property type="match status" value="1"/>
</dbReference>
<evidence type="ECO:0000313" key="15">
    <source>
        <dbReference type="Proteomes" id="UP001153069"/>
    </source>
</evidence>
<sequence>MSDSSSDESSGMEYVAAAMTKQKKQRAAVELSCTGSHQQPLSIDDSDASSAASILEVAPPKKKEAAAKSKLPKSRLLESDSSDDSDDSLLKAVPIFQTTKKKNTTTTTTAKIPNKQSEQQRKLAEQERKKAEKLAQKQAEQARKKAEREQKKADKTAEKEAAKESRKRQRLEQQAARGNFATSEIVMLVDPPLLSSKDAYDWTQHEEITTHNCAVHEYRSALVGNNNNCQAIQWIRKNHLQGGAASAWDELRKNNPNGYTHMDRLVLVFDDPKVFIDLLRRTKQDNADDDYPKLRQWLLQLQHTWKAAWPQSTPRPRILLLLHQAERELDRQWVEYRRKTKNSTRRDAADQTPPDESDFRDAITWLLIQYQVECMCCDSLEEIWTTALKMTRALAKGVYKKIPMTELECVKRLKPSTGDNDQPLVTAKDVWLRQLQQVQGISENKARNLVRHYPTIQSLHQGYEESDDPQELVAGCLHATQYQQKLSENVHRLLTSTNPEEIV</sequence>
<evidence type="ECO:0000256" key="8">
    <source>
        <dbReference type="ARBA" id="ARBA00022842"/>
    </source>
</evidence>
<dbReference type="Proteomes" id="UP001153069">
    <property type="component" value="Unassembled WGS sequence"/>
</dbReference>
<comment type="cofactor">
    <cofactor evidence="1">
        <name>Mg(2+)</name>
        <dbReference type="ChEBI" id="CHEBI:18420"/>
    </cofactor>
</comment>
<dbReference type="GO" id="GO:0005634">
    <property type="term" value="C:nucleus"/>
    <property type="evidence" value="ECO:0007669"/>
    <property type="project" value="UniProtKB-SubCell"/>
</dbReference>
<evidence type="ECO:0000256" key="2">
    <source>
        <dbReference type="ARBA" id="ARBA00004123"/>
    </source>
</evidence>
<evidence type="ECO:0000256" key="10">
    <source>
        <dbReference type="ARBA" id="ARBA00023204"/>
    </source>
</evidence>
<dbReference type="InterPro" id="IPR042530">
    <property type="entry name" value="EME1/EME2_C"/>
</dbReference>
<evidence type="ECO:0000256" key="13">
    <source>
        <dbReference type="SAM" id="MobiDB-lite"/>
    </source>
</evidence>
<dbReference type="GO" id="GO:0048476">
    <property type="term" value="C:Holliday junction resolvase complex"/>
    <property type="evidence" value="ECO:0007669"/>
    <property type="project" value="InterPro"/>
</dbReference>
<keyword evidence="4" id="KW-0479">Metal-binding</keyword>
<gene>
    <name evidence="14" type="ORF">SEMRO_1097_G240900.1</name>
</gene>
<keyword evidence="15" id="KW-1185">Reference proteome</keyword>
<keyword evidence="11" id="KW-0539">Nucleus</keyword>
<evidence type="ECO:0000256" key="4">
    <source>
        <dbReference type="ARBA" id="ARBA00022723"/>
    </source>
</evidence>
<dbReference type="Gene3D" id="1.10.150.670">
    <property type="entry name" value="Crossover junction endonuclease EME1, DNA-binding domain"/>
    <property type="match status" value="1"/>
</dbReference>
<protein>
    <recommendedName>
        <fullName evidence="16">Crossover junction endonuclease EME1</fullName>
    </recommendedName>
</protein>
<dbReference type="InterPro" id="IPR033310">
    <property type="entry name" value="Mms4/EME1/EME2"/>
</dbReference>
<evidence type="ECO:0000256" key="3">
    <source>
        <dbReference type="ARBA" id="ARBA00022722"/>
    </source>
</evidence>
<dbReference type="GO" id="GO:0046872">
    <property type="term" value="F:metal ion binding"/>
    <property type="evidence" value="ECO:0007669"/>
    <property type="project" value="UniProtKB-KW"/>
</dbReference>
<dbReference type="GO" id="GO:0016787">
    <property type="term" value="F:hydrolase activity"/>
    <property type="evidence" value="ECO:0007669"/>
    <property type="project" value="UniProtKB-KW"/>
</dbReference>
<dbReference type="EMBL" id="CAICTM010001095">
    <property type="protein sequence ID" value="CAB9520373.1"/>
    <property type="molecule type" value="Genomic_DNA"/>
</dbReference>
<dbReference type="AlphaFoldDB" id="A0A9N8HM98"/>
<organism evidence="14 15">
    <name type="scientific">Seminavis robusta</name>
    <dbReference type="NCBI Taxonomy" id="568900"/>
    <lineage>
        <taxon>Eukaryota</taxon>
        <taxon>Sar</taxon>
        <taxon>Stramenopiles</taxon>
        <taxon>Ochrophyta</taxon>
        <taxon>Bacillariophyta</taxon>
        <taxon>Bacillariophyceae</taxon>
        <taxon>Bacillariophycidae</taxon>
        <taxon>Naviculales</taxon>
        <taxon>Naviculaceae</taxon>
        <taxon>Seminavis</taxon>
    </lineage>
</organism>
<evidence type="ECO:0000313" key="14">
    <source>
        <dbReference type="EMBL" id="CAB9520373.1"/>
    </source>
</evidence>
<keyword evidence="10" id="KW-0234">DNA repair</keyword>
<dbReference type="GO" id="GO:0004519">
    <property type="term" value="F:endonuclease activity"/>
    <property type="evidence" value="ECO:0007669"/>
    <property type="project" value="UniProtKB-KW"/>
</dbReference>
<dbReference type="GO" id="GO:0006310">
    <property type="term" value="P:DNA recombination"/>
    <property type="evidence" value="ECO:0007669"/>
    <property type="project" value="UniProtKB-KW"/>
</dbReference>
<keyword evidence="9" id="KW-0233">DNA recombination</keyword>
<evidence type="ECO:0000256" key="9">
    <source>
        <dbReference type="ARBA" id="ARBA00023172"/>
    </source>
</evidence>
<dbReference type="OrthoDB" id="343092at2759"/>
<dbReference type="PANTHER" id="PTHR21077">
    <property type="entry name" value="EME1 PROTEIN"/>
    <property type="match status" value="1"/>
</dbReference>
<accession>A0A9N8HM98</accession>
<feature type="region of interest" description="Disordered" evidence="13">
    <location>
        <begin position="1"/>
        <end position="176"/>
    </location>
</feature>
<dbReference type="GO" id="GO:0051321">
    <property type="term" value="P:meiotic cell cycle"/>
    <property type="evidence" value="ECO:0007669"/>
    <property type="project" value="UniProtKB-KW"/>
</dbReference>
<dbReference type="GO" id="GO:0006281">
    <property type="term" value="P:DNA repair"/>
    <property type="evidence" value="ECO:0007669"/>
    <property type="project" value="UniProtKB-KW"/>
</dbReference>
<proteinExistence type="predicted"/>
<keyword evidence="12" id="KW-0469">Meiosis</keyword>
<keyword evidence="5" id="KW-0255">Endonuclease</keyword>
<keyword evidence="6" id="KW-0227">DNA damage</keyword>